<evidence type="ECO:0000313" key="1">
    <source>
        <dbReference type="EMBL" id="GJT10323.1"/>
    </source>
</evidence>
<protein>
    <submittedName>
        <fullName evidence="1">Uncharacterized protein</fullName>
    </submittedName>
</protein>
<reference evidence="1" key="1">
    <citation type="journal article" date="2022" name="Int. J. Mol. Sci.">
        <title>Draft Genome of Tanacetum Coccineum: Genomic Comparison of Closely Related Tanacetum-Family Plants.</title>
        <authorList>
            <person name="Yamashiro T."/>
            <person name="Shiraishi A."/>
            <person name="Nakayama K."/>
            <person name="Satake H."/>
        </authorList>
    </citation>
    <scope>NUCLEOTIDE SEQUENCE</scope>
</reference>
<keyword evidence="2" id="KW-1185">Reference proteome</keyword>
<name>A0ABQ5BA01_9ASTR</name>
<gene>
    <name evidence="1" type="ORF">Tco_0857365</name>
</gene>
<comment type="caution">
    <text evidence="1">The sequence shown here is derived from an EMBL/GenBank/DDBJ whole genome shotgun (WGS) entry which is preliminary data.</text>
</comment>
<organism evidence="1 2">
    <name type="scientific">Tanacetum coccineum</name>
    <dbReference type="NCBI Taxonomy" id="301880"/>
    <lineage>
        <taxon>Eukaryota</taxon>
        <taxon>Viridiplantae</taxon>
        <taxon>Streptophyta</taxon>
        <taxon>Embryophyta</taxon>
        <taxon>Tracheophyta</taxon>
        <taxon>Spermatophyta</taxon>
        <taxon>Magnoliopsida</taxon>
        <taxon>eudicotyledons</taxon>
        <taxon>Gunneridae</taxon>
        <taxon>Pentapetalae</taxon>
        <taxon>asterids</taxon>
        <taxon>campanulids</taxon>
        <taxon>Asterales</taxon>
        <taxon>Asteraceae</taxon>
        <taxon>Asteroideae</taxon>
        <taxon>Anthemideae</taxon>
        <taxon>Anthemidinae</taxon>
        <taxon>Tanacetum</taxon>
    </lineage>
</organism>
<proteinExistence type="predicted"/>
<reference evidence="1" key="2">
    <citation type="submission" date="2022-01" db="EMBL/GenBank/DDBJ databases">
        <authorList>
            <person name="Yamashiro T."/>
            <person name="Shiraishi A."/>
            <person name="Satake H."/>
            <person name="Nakayama K."/>
        </authorList>
    </citation>
    <scope>NUCLEOTIDE SEQUENCE</scope>
</reference>
<sequence>MSWVLSSKASNQVVPNMLNTLSKKYSRLKETAKSLNINEDLPLPLQDPSLPKSSKKKRMAMELEPEVYIVGLDYDHSLLEGRVRDIHKVRTTTLLRYKMMAYSDKSDANQKFVALMDKLISKRPDKYALTS</sequence>
<accession>A0ABQ5BA01</accession>
<dbReference type="EMBL" id="BQNB010012978">
    <property type="protein sequence ID" value="GJT10323.1"/>
    <property type="molecule type" value="Genomic_DNA"/>
</dbReference>
<dbReference type="Proteomes" id="UP001151760">
    <property type="component" value="Unassembled WGS sequence"/>
</dbReference>
<evidence type="ECO:0000313" key="2">
    <source>
        <dbReference type="Proteomes" id="UP001151760"/>
    </source>
</evidence>